<sequence length="112" mass="11219">MATDGTARDETSGASGGLVRWGAPITWALALLGTALVVGLAWDGRHVWFGDAGPYAALAMLGIVLAASVIAGLLLQLASRQPRGYVGRVSASIAGAVVVVAVGTLALLPVLL</sequence>
<evidence type="ECO:0000256" key="1">
    <source>
        <dbReference type="SAM" id="Phobius"/>
    </source>
</evidence>
<keyword evidence="3" id="KW-1185">Reference proteome</keyword>
<name>A0ABN6YER2_9MICO</name>
<feature type="transmembrane region" description="Helical" evidence="1">
    <location>
        <begin position="21"/>
        <end position="42"/>
    </location>
</feature>
<evidence type="ECO:0000313" key="2">
    <source>
        <dbReference type="EMBL" id="BDZ55678.1"/>
    </source>
</evidence>
<dbReference type="RefSeq" id="WP_234659594.1">
    <property type="nucleotide sequence ID" value="NZ_AP027734.1"/>
</dbReference>
<proteinExistence type="predicted"/>
<keyword evidence="1" id="KW-0812">Transmembrane</keyword>
<feature type="transmembrane region" description="Helical" evidence="1">
    <location>
        <begin position="54"/>
        <end position="77"/>
    </location>
</feature>
<protein>
    <submittedName>
        <fullName evidence="2">Uncharacterized protein</fullName>
    </submittedName>
</protein>
<keyword evidence="1" id="KW-1133">Transmembrane helix</keyword>
<accession>A0ABN6YER2</accession>
<dbReference type="Proteomes" id="UP001321477">
    <property type="component" value="Chromosome"/>
</dbReference>
<reference evidence="3" key="1">
    <citation type="journal article" date="2019" name="Int. J. Syst. Evol. Microbiol.">
        <title>The Global Catalogue of Microorganisms (GCM) 10K type strain sequencing project: providing services to taxonomists for standard genome sequencing and annotation.</title>
        <authorList>
            <consortium name="The Broad Institute Genomics Platform"/>
            <consortium name="The Broad Institute Genome Sequencing Center for Infectious Disease"/>
            <person name="Wu L."/>
            <person name="Ma J."/>
        </authorList>
    </citation>
    <scope>NUCLEOTIDE SEQUENCE [LARGE SCALE GENOMIC DNA]</scope>
    <source>
        <strain evidence="3">NBRC 109019</strain>
    </source>
</reference>
<gene>
    <name evidence="2" type="ORF">GCM10025870_27510</name>
</gene>
<evidence type="ECO:0000313" key="3">
    <source>
        <dbReference type="Proteomes" id="UP001321477"/>
    </source>
</evidence>
<organism evidence="2 3">
    <name type="scientific">Agromyces marinus</name>
    <dbReference type="NCBI Taxonomy" id="1389020"/>
    <lineage>
        <taxon>Bacteria</taxon>
        <taxon>Bacillati</taxon>
        <taxon>Actinomycetota</taxon>
        <taxon>Actinomycetes</taxon>
        <taxon>Micrococcales</taxon>
        <taxon>Microbacteriaceae</taxon>
        <taxon>Agromyces</taxon>
    </lineage>
</organism>
<dbReference type="EMBL" id="AP027734">
    <property type="protein sequence ID" value="BDZ55678.1"/>
    <property type="molecule type" value="Genomic_DNA"/>
</dbReference>
<feature type="transmembrane region" description="Helical" evidence="1">
    <location>
        <begin position="89"/>
        <end position="111"/>
    </location>
</feature>
<keyword evidence="1" id="KW-0472">Membrane</keyword>